<evidence type="ECO:0000256" key="6">
    <source>
        <dbReference type="SAM" id="MobiDB-lite"/>
    </source>
</evidence>
<dbReference type="OrthoDB" id="5393256at2759"/>
<comment type="similarity">
    <text evidence="5">Belongs to the palH/RIM21 family.</text>
</comment>
<feature type="compositionally biased region" description="Low complexity" evidence="6">
    <location>
        <begin position="556"/>
        <end position="600"/>
    </location>
</feature>
<dbReference type="GO" id="GO:0071467">
    <property type="term" value="P:cellular response to pH"/>
    <property type="evidence" value="ECO:0007669"/>
    <property type="project" value="TreeGrafter"/>
</dbReference>
<feature type="transmembrane region" description="Helical" evidence="7">
    <location>
        <begin position="289"/>
        <end position="313"/>
    </location>
</feature>
<feature type="compositionally biased region" description="Low complexity" evidence="6">
    <location>
        <begin position="468"/>
        <end position="479"/>
    </location>
</feature>
<evidence type="ECO:0000256" key="7">
    <source>
        <dbReference type="SAM" id="Phobius"/>
    </source>
</evidence>
<feature type="compositionally biased region" description="Basic and acidic residues" evidence="6">
    <location>
        <begin position="674"/>
        <end position="684"/>
    </location>
</feature>
<comment type="subcellular location">
    <subcellularLocation>
        <location evidence="1">Membrane</location>
        <topology evidence="1">Multi-pass membrane protein</topology>
    </subcellularLocation>
</comment>
<dbReference type="PANTHER" id="PTHR35779:SF1">
    <property type="entry name" value="PH-RESPONSE REGULATOR PROTEIN PALH_RIM21"/>
    <property type="match status" value="1"/>
</dbReference>
<feature type="region of interest" description="Disordered" evidence="6">
    <location>
        <begin position="736"/>
        <end position="763"/>
    </location>
</feature>
<protein>
    <recommendedName>
        <fullName evidence="10">PH signal transduction protein PalH</fullName>
    </recommendedName>
</protein>
<feature type="transmembrane region" description="Helical" evidence="7">
    <location>
        <begin position="258"/>
        <end position="277"/>
    </location>
</feature>
<gene>
    <name evidence="8" type="ORF">C2857_004521</name>
</gene>
<evidence type="ECO:0000256" key="5">
    <source>
        <dbReference type="ARBA" id="ARBA00038109"/>
    </source>
</evidence>
<evidence type="ECO:0000313" key="8">
    <source>
        <dbReference type="EMBL" id="QPH12368.1"/>
    </source>
</evidence>
<evidence type="ECO:0000313" key="9">
    <source>
        <dbReference type="Proteomes" id="UP000594364"/>
    </source>
</evidence>
<proteinExistence type="inferred from homology"/>
<keyword evidence="3 7" id="KW-1133">Transmembrane helix</keyword>
<evidence type="ECO:0008006" key="10">
    <source>
        <dbReference type="Google" id="ProtNLM"/>
    </source>
</evidence>
<feature type="region of interest" description="Disordered" evidence="6">
    <location>
        <begin position="525"/>
        <end position="684"/>
    </location>
</feature>
<feature type="compositionally biased region" description="Pro residues" evidence="6">
    <location>
        <begin position="542"/>
        <end position="555"/>
    </location>
</feature>
<feature type="compositionally biased region" description="Polar residues" evidence="6">
    <location>
        <begin position="617"/>
        <end position="632"/>
    </location>
</feature>
<sequence>MSTSLVPSGTATSIVTKLVSTALATTSAAILSAPTTYPSIAVPTRSSLSDSSLSSHDQANQPLVSNYRDPFYASTFPMCYALAASTVTAYMLLMMLFITPRSFLDGGVVYLGRRSGFTHSSSGGESIGGRPWLQKVAALTVAVSLTIATYDTFKVAAHQYSYGVQNAAIMQSEVMGSLELRVTRLVSNFFLWLAQAQTLIRLFPRHREKVIIKWVAFALITLDLIFSAINSFKPGESGTSGPNPAAGSFDHPIPALSYMFQLLLGVLYAAWVIYYSLMKKRYAFYHPLMKNMCALAIISLTSILIPVVFFILDISRPKFAGWGDYVRWVGAAAASVIVWEWVERIEALEREQKKGGILGREVFDGDDVLEVSALDYPWDRKRRHRKDGNNNNNNNNNNDNSDSSNHNDTSPGGRGGSSGNRGNRSQIPGTGTLGGVMERRNRPDHAPSNVWPVVSTLTGRQRGHSRNATQDTATATAPAEQPSQRSMAGIFRPPWPARPAATVTPLSRTDTPSVASTVYAVRYQPCSETTGRTPDPFARTPDPQPLPPLPPPTQSPPQQQIHQHQNQNQHNQHLSSHSPPQSHSSSADSSPQDDSQPTSQTRMESPSPGQRQERHTSTQQAMIGTGPSTNSAADLEAHSPMPSCTGRWQALTQTSSRRSPDLPQPRTHMAAPQDKMRHDSMSSSRWDIKSRLEMFAANQADRIRERLRPTTDTDSLPVTYIPAPPRQGAALREVLEEDEVGRRPSSCDSDDGHGHGHGPWSQAQLQLQLQPNVAYQQGIMASPGQEQHVPSTNPPLWPGVRRHTVSYQDDDEFSYTDESIDEFSVAEESRVLESEEDSGPSRGVDADESGGRRS</sequence>
<dbReference type="Proteomes" id="UP000594364">
    <property type="component" value="Chromosome 5"/>
</dbReference>
<reference evidence="8 9" key="1">
    <citation type="journal article" date="2018" name="PLoS Genet.">
        <title>Repeat elements organise 3D genome structure and mediate transcription in the filamentous fungus Epichloe festucae.</title>
        <authorList>
            <person name="Winter D.J."/>
            <person name="Ganley A.R.D."/>
            <person name="Young C.A."/>
            <person name="Liachko I."/>
            <person name="Schardl C.L."/>
            <person name="Dupont P.Y."/>
            <person name="Berry D."/>
            <person name="Ram A."/>
            <person name="Scott B."/>
            <person name="Cox M.P."/>
        </authorList>
    </citation>
    <scope>NUCLEOTIDE SEQUENCE [LARGE SCALE GENOMIC DNA]</scope>
    <source>
        <strain evidence="8 9">Fl1</strain>
    </source>
</reference>
<evidence type="ECO:0000256" key="2">
    <source>
        <dbReference type="ARBA" id="ARBA00022692"/>
    </source>
</evidence>
<feature type="transmembrane region" description="Helical" evidence="7">
    <location>
        <begin position="71"/>
        <end position="93"/>
    </location>
</feature>
<name>A0A7U3SMK9_EPIFF</name>
<keyword evidence="2 7" id="KW-0812">Transmembrane</keyword>
<dbReference type="Pfam" id="PF08733">
    <property type="entry name" value="PalH"/>
    <property type="match status" value="1"/>
</dbReference>
<keyword evidence="9" id="KW-1185">Reference proteome</keyword>
<dbReference type="InterPro" id="IPR014844">
    <property type="entry name" value="PalH"/>
</dbReference>
<dbReference type="EMBL" id="CP031389">
    <property type="protein sequence ID" value="QPH12368.1"/>
    <property type="molecule type" value="Genomic_DNA"/>
</dbReference>
<evidence type="ECO:0000256" key="1">
    <source>
        <dbReference type="ARBA" id="ARBA00004141"/>
    </source>
</evidence>
<feature type="region of interest" description="Disordered" evidence="6">
    <location>
        <begin position="381"/>
        <end position="511"/>
    </location>
</feature>
<accession>A0A7U3SMK9</accession>
<organism evidence="8 9">
    <name type="scientific">Epichloe festucae (strain Fl1)</name>
    <dbReference type="NCBI Taxonomy" id="877507"/>
    <lineage>
        <taxon>Eukaryota</taxon>
        <taxon>Fungi</taxon>
        <taxon>Dikarya</taxon>
        <taxon>Ascomycota</taxon>
        <taxon>Pezizomycotina</taxon>
        <taxon>Sordariomycetes</taxon>
        <taxon>Hypocreomycetidae</taxon>
        <taxon>Hypocreales</taxon>
        <taxon>Clavicipitaceae</taxon>
        <taxon>Epichloe</taxon>
    </lineage>
</organism>
<feature type="compositionally biased region" description="Acidic residues" evidence="6">
    <location>
        <begin position="808"/>
        <end position="825"/>
    </location>
</feature>
<evidence type="ECO:0000256" key="4">
    <source>
        <dbReference type="ARBA" id="ARBA00023136"/>
    </source>
</evidence>
<feature type="compositionally biased region" description="Polar residues" evidence="6">
    <location>
        <begin position="601"/>
        <end position="610"/>
    </location>
</feature>
<keyword evidence="4 7" id="KW-0472">Membrane</keyword>
<dbReference type="AlphaFoldDB" id="A0A7U3SMK9"/>
<feature type="compositionally biased region" description="Low complexity" evidence="6">
    <location>
        <begin position="389"/>
        <end position="408"/>
    </location>
</feature>
<evidence type="ECO:0000256" key="3">
    <source>
        <dbReference type="ARBA" id="ARBA00022989"/>
    </source>
</evidence>
<feature type="region of interest" description="Disordered" evidence="6">
    <location>
        <begin position="782"/>
        <end position="854"/>
    </location>
</feature>
<dbReference type="GO" id="GO:0005886">
    <property type="term" value="C:plasma membrane"/>
    <property type="evidence" value="ECO:0007669"/>
    <property type="project" value="TreeGrafter"/>
</dbReference>
<feature type="transmembrane region" description="Helical" evidence="7">
    <location>
        <begin position="210"/>
        <end position="229"/>
    </location>
</feature>
<dbReference type="PANTHER" id="PTHR35779">
    <property type="entry name" value="PH-RESPONSE REGULATOR PROTEIN PALH/RIM21"/>
    <property type="match status" value="1"/>
</dbReference>